<feature type="domain" description="NapC/NirT cytochrome c N-terminal" evidence="7">
    <location>
        <begin position="6"/>
        <end position="138"/>
    </location>
</feature>
<dbReference type="InterPro" id="IPR036280">
    <property type="entry name" value="Multihaem_cyt_sf"/>
</dbReference>
<protein>
    <submittedName>
        <fullName evidence="8">Cytochrome c nitrite reductase small subunit</fullName>
    </submittedName>
</protein>
<evidence type="ECO:0000256" key="6">
    <source>
        <dbReference type="ARBA" id="ARBA00023004"/>
    </source>
</evidence>
<accession>A0A7W7Y5Z3</accession>
<dbReference type="Pfam" id="PF03264">
    <property type="entry name" value="Cytochrom_NNT"/>
    <property type="match status" value="1"/>
</dbReference>
<keyword evidence="3" id="KW-0349">Heme</keyword>
<keyword evidence="9" id="KW-1185">Reference proteome</keyword>
<evidence type="ECO:0000256" key="4">
    <source>
        <dbReference type="ARBA" id="ARBA00022723"/>
    </source>
</evidence>
<dbReference type="Gene3D" id="1.10.3820.10">
    <property type="entry name" value="Di-heme elbow motif domain"/>
    <property type="match status" value="1"/>
</dbReference>
<proteinExistence type="predicted"/>
<dbReference type="AlphaFoldDB" id="A0A7W7Y5Z3"/>
<dbReference type="EMBL" id="JACHID010000014">
    <property type="protein sequence ID" value="MBB5022669.1"/>
    <property type="molecule type" value="Genomic_DNA"/>
</dbReference>
<dbReference type="RefSeq" id="WP_183733607.1">
    <property type="nucleotide sequence ID" value="NZ_JACHID010000014.1"/>
</dbReference>
<comment type="subcellular location">
    <subcellularLocation>
        <location evidence="1">Cell envelope</location>
    </subcellularLocation>
</comment>
<dbReference type="GO" id="GO:0030313">
    <property type="term" value="C:cell envelope"/>
    <property type="evidence" value="ECO:0007669"/>
    <property type="project" value="UniProtKB-SubCell"/>
</dbReference>
<evidence type="ECO:0000256" key="2">
    <source>
        <dbReference type="ARBA" id="ARBA00022448"/>
    </source>
</evidence>
<keyword evidence="6" id="KW-0408">Iron</keyword>
<evidence type="ECO:0000256" key="1">
    <source>
        <dbReference type="ARBA" id="ARBA00004196"/>
    </source>
</evidence>
<evidence type="ECO:0000256" key="5">
    <source>
        <dbReference type="ARBA" id="ARBA00022982"/>
    </source>
</evidence>
<name>A0A7W7Y5Z3_9BACT</name>
<organism evidence="8 9">
    <name type="scientific">Desulfurispira natronophila</name>
    <dbReference type="NCBI Taxonomy" id="682562"/>
    <lineage>
        <taxon>Bacteria</taxon>
        <taxon>Pseudomonadati</taxon>
        <taxon>Chrysiogenota</taxon>
        <taxon>Chrysiogenia</taxon>
        <taxon>Chrysiogenales</taxon>
        <taxon>Chrysiogenaceae</taxon>
        <taxon>Desulfurispira</taxon>
    </lineage>
</organism>
<comment type="caution">
    <text evidence="8">The sequence shown here is derived from an EMBL/GenBank/DDBJ whole genome shotgun (WGS) entry which is preliminary data.</text>
</comment>
<dbReference type="InterPro" id="IPR038266">
    <property type="entry name" value="NapC/NirT_cytc_sf"/>
</dbReference>
<sequence>MKRFDTKTWIIVAVVVLLIVVGATAGVANKTSSSGFCSSCHAYEKISWDHGDHQEVSCISCHTKGSFNDKINGIRKVMLTTMGKVDPHRDHLPSYKDEIINNCKGCHMTDEIRQERPVFTARHDEYLQHYSNCMGCHDPGHKRSYQTKRFVGSGKTNIP</sequence>
<keyword evidence="2" id="KW-0813">Transport</keyword>
<dbReference type="SUPFAM" id="SSF48695">
    <property type="entry name" value="Multiheme cytochromes"/>
    <property type="match status" value="1"/>
</dbReference>
<dbReference type="Proteomes" id="UP000528322">
    <property type="component" value="Unassembled WGS sequence"/>
</dbReference>
<reference evidence="8 9" key="1">
    <citation type="submission" date="2020-08" db="EMBL/GenBank/DDBJ databases">
        <title>Genomic Encyclopedia of Type Strains, Phase IV (KMG-IV): sequencing the most valuable type-strain genomes for metagenomic binning, comparative biology and taxonomic classification.</title>
        <authorList>
            <person name="Goeker M."/>
        </authorList>
    </citation>
    <scope>NUCLEOTIDE SEQUENCE [LARGE SCALE GENOMIC DNA]</scope>
    <source>
        <strain evidence="8 9">DSM 22071</strain>
    </source>
</reference>
<gene>
    <name evidence="8" type="ORF">HNR37_002008</name>
</gene>
<evidence type="ECO:0000256" key="3">
    <source>
        <dbReference type="ARBA" id="ARBA00022617"/>
    </source>
</evidence>
<keyword evidence="4" id="KW-0479">Metal-binding</keyword>
<dbReference type="GO" id="GO:0046872">
    <property type="term" value="F:metal ion binding"/>
    <property type="evidence" value="ECO:0007669"/>
    <property type="project" value="UniProtKB-KW"/>
</dbReference>
<evidence type="ECO:0000259" key="7">
    <source>
        <dbReference type="Pfam" id="PF03264"/>
    </source>
</evidence>
<evidence type="ECO:0000313" key="8">
    <source>
        <dbReference type="EMBL" id="MBB5022669.1"/>
    </source>
</evidence>
<keyword evidence="5" id="KW-0249">Electron transport</keyword>
<dbReference type="InterPro" id="IPR005126">
    <property type="entry name" value="NapC/NirT_cyt_c_N"/>
</dbReference>
<evidence type="ECO:0000313" key="9">
    <source>
        <dbReference type="Proteomes" id="UP000528322"/>
    </source>
</evidence>